<dbReference type="PANTHER" id="PTHR22642:SF2">
    <property type="entry name" value="PROTEIN LONG AFTER FAR-RED 3"/>
    <property type="match status" value="1"/>
</dbReference>
<dbReference type="Gene3D" id="3.10.310.70">
    <property type="match status" value="1"/>
</dbReference>
<dbReference type="SUPFAM" id="SSF51338">
    <property type="entry name" value="Composite domain of metallo-dependent hydrolases"/>
    <property type="match status" value="1"/>
</dbReference>
<dbReference type="Gene3D" id="3.20.20.140">
    <property type="entry name" value="Metal-dependent hydrolases"/>
    <property type="match status" value="1"/>
</dbReference>
<name>A0ABX9HFY8_9ACTN</name>
<dbReference type="PANTHER" id="PTHR22642">
    <property type="entry name" value="IMIDAZOLONEPROPIONASE"/>
    <property type="match status" value="1"/>
</dbReference>
<proteinExistence type="predicted"/>
<evidence type="ECO:0000259" key="1">
    <source>
        <dbReference type="Pfam" id="PF07969"/>
    </source>
</evidence>
<dbReference type="CDD" id="cd01300">
    <property type="entry name" value="YtcJ_like"/>
    <property type="match status" value="1"/>
</dbReference>
<evidence type="ECO:0000313" key="2">
    <source>
        <dbReference type="EMBL" id="RDB66684.1"/>
    </source>
</evidence>
<dbReference type="InterPro" id="IPR011059">
    <property type="entry name" value="Metal-dep_hydrolase_composite"/>
</dbReference>
<dbReference type="EMBL" id="PPTT01000030">
    <property type="protein sequence ID" value="RDB66684.1"/>
    <property type="molecule type" value="Genomic_DNA"/>
</dbReference>
<comment type="caution">
    <text evidence="2">The sequence shown here is derived from an EMBL/GenBank/DDBJ whole genome shotgun (WGS) entry which is preliminary data.</text>
</comment>
<dbReference type="InterPro" id="IPR032466">
    <property type="entry name" value="Metal_Hydrolase"/>
</dbReference>
<evidence type="ECO:0000313" key="3">
    <source>
        <dbReference type="Proteomes" id="UP000253817"/>
    </source>
</evidence>
<organism evidence="2 3">
    <name type="scientific">Eggerthella sinensis</name>
    <dbReference type="NCBI Taxonomy" id="242230"/>
    <lineage>
        <taxon>Bacteria</taxon>
        <taxon>Bacillati</taxon>
        <taxon>Actinomycetota</taxon>
        <taxon>Coriobacteriia</taxon>
        <taxon>Eggerthellales</taxon>
        <taxon>Eggerthellaceae</taxon>
        <taxon>Eggerthella</taxon>
    </lineage>
</organism>
<sequence>MHIDLIIESRQVFTGTDGTAGPAAIAIAGDRIAAVGPREDVRAFALKENGDGPAPAIRDVGDALVVPGFHDSHLHFFHSAVYASPLATMFLGKNEADCVARMQAFAAERPNGWLLAQGWREYRWDPPVLPSKHSLDAAFPTRPVALYSGDAHTLWLNSAALDELGLTRDSVPPAGGSYDRDEQGELTGIVREAAAMALMPHIMGSFTDEEVADAYRGFFARLAENGVTSVCDMSLMAHPGLDFIRDDVHAALLARGELTARVNLFPTLLDDMSRFEDMRERYTGPYLQAPGFKQFFDGVSSQHTAWVTEPYANALVEGDCGRPTVDADVMRSYVLAAAERGYPVRIHTIGDAAIHAALDIFEEARATFGPLPEGRRNCLEHLENFLPEDLERLADLQVVAAVQPPHMTLDPGGPERDLGPERVPYMWPFRTLLDTSAVLAFGTDSPVVDVNSMDVLYSAVTRQDPVTHEPAGGWLPAERIGRAEALRAYTQGSAAAAGRRRELGTLEVGKLADIAVLDRNLLTCDDEDIQKTQVLATFMGGRCVFEREA</sequence>
<accession>A0ABX9HFY8</accession>
<feature type="domain" description="Amidohydrolase 3" evidence="1">
    <location>
        <begin position="59"/>
        <end position="545"/>
    </location>
</feature>
<dbReference type="RefSeq" id="WP_114547412.1">
    <property type="nucleotide sequence ID" value="NZ_PPTT01000030.1"/>
</dbReference>
<dbReference type="Gene3D" id="2.30.40.10">
    <property type="entry name" value="Urease, subunit C, domain 1"/>
    <property type="match status" value="1"/>
</dbReference>
<dbReference type="Proteomes" id="UP000253817">
    <property type="component" value="Unassembled WGS sequence"/>
</dbReference>
<protein>
    <submittedName>
        <fullName evidence="2">Amidohydrolase</fullName>
    </submittedName>
</protein>
<reference evidence="2 3" key="1">
    <citation type="journal article" date="2018" name="Elife">
        <title>Discovery and characterization of a prevalent human gut bacterial enzyme sufficient for the inactivation of a family of plant toxins.</title>
        <authorList>
            <person name="Koppel N."/>
            <person name="Bisanz J.E."/>
            <person name="Pandelia M.E."/>
            <person name="Turnbaugh P.J."/>
            <person name="Balskus E.P."/>
        </authorList>
    </citation>
    <scope>NUCLEOTIDE SEQUENCE [LARGE SCALE GENOMIC DNA]</scope>
    <source>
        <strain evidence="2 3">DSM 16107</strain>
    </source>
</reference>
<dbReference type="Pfam" id="PF07969">
    <property type="entry name" value="Amidohydro_3"/>
    <property type="match status" value="1"/>
</dbReference>
<dbReference type="SUPFAM" id="SSF51556">
    <property type="entry name" value="Metallo-dependent hydrolases"/>
    <property type="match status" value="1"/>
</dbReference>
<dbReference type="InterPro" id="IPR033932">
    <property type="entry name" value="YtcJ-like"/>
</dbReference>
<dbReference type="InterPro" id="IPR013108">
    <property type="entry name" value="Amidohydro_3"/>
</dbReference>
<gene>
    <name evidence="2" type="ORF">C1876_14375</name>
</gene>
<keyword evidence="3" id="KW-1185">Reference proteome</keyword>